<evidence type="ECO:0000313" key="4">
    <source>
        <dbReference type="EMBL" id="KAH3671404.1"/>
    </source>
</evidence>
<keyword evidence="2" id="KW-0812">Transmembrane</keyword>
<dbReference type="SMART" id="SM01117">
    <property type="entry name" value="Cyt-b5"/>
    <property type="match status" value="1"/>
</dbReference>
<dbReference type="SUPFAM" id="SSF55856">
    <property type="entry name" value="Cytochrome b5-like heme/steroid binding domain"/>
    <property type="match status" value="1"/>
</dbReference>
<evidence type="ECO:0000259" key="3">
    <source>
        <dbReference type="SMART" id="SM01117"/>
    </source>
</evidence>
<dbReference type="Proteomes" id="UP000769528">
    <property type="component" value="Unassembled WGS sequence"/>
</dbReference>
<proteinExistence type="inferred from homology"/>
<dbReference type="InterPro" id="IPR050577">
    <property type="entry name" value="MAPR/NEUFC/NENF-like"/>
</dbReference>
<comment type="caution">
    <text evidence="4">The sequence shown here is derived from an EMBL/GenBank/DDBJ whole genome shotgun (WGS) entry which is preliminary data.</text>
</comment>
<evidence type="ECO:0000256" key="1">
    <source>
        <dbReference type="ARBA" id="ARBA00038357"/>
    </source>
</evidence>
<keyword evidence="2" id="KW-1133">Transmembrane helix</keyword>
<feature type="transmembrane region" description="Helical" evidence="2">
    <location>
        <begin position="47"/>
        <end position="65"/>
    </location>
</feature>
<name>A0A9P8TAA7_9ASCO</name>
<reference evidence="4" key="2">
    <citation type="submission" date="2021-01" db="EMBL/GenBank/DDBJ databases">
        <authorList>
            <person name="Schikora-Tamarit M.A."/>
        </authorList>
    </citation>
    <scope>NUCLEOTIDE SEQUENCE</scope>
    <source>
        <strain evidence="4">CBS6341</strain>
    </source>
</reference>
<dbReference type="EMBL" id="JAEUBF010001281">
    <property type="protein sequence ID" value="KAH3671404.1"/>
    <property type="molecule type" value="Genomic_DNA"/>
</dbReference>
<dbReference type="PANTHER" id="PTHR10281">
    <property type="entry name" value="MEMBRANE-ASSOCIATED PROGESTERONE RECEPTOR COMPONENT-RELATED"/>
    <property type="match status" value="1"/>
</dbReference>
<dbReference type="InterPro" id="IPR036400">
    <property type="entry name" value="Cyt_B5-like_heme/steroid_sf"/>
</dbReference>
<dbReference type="GO" id="GO:0016020">
    <property type="term" value="C:membrane"/>
    <property type="evidence" value="ECO:0007669"/>
    <property type="project" value="TreeGrafter"/>
</dbReference>
<dbReference type="Gene3D" id="3.10.120.10">
    <property type="entry name" value="Cytochrome b5-like heme/steroid binding domain"/>
    <property type="match status" value="1"/>
</dbReference>
<evidence type="ECO:0000313" key="5">
    <source>
        <dbReference type="Proteomes" id="UP000769528"/>
    </source>
</evidence>
<sequence length="208" mass="23912">MSSSNLRQRKIEEIPEIKQSESSTEFSLKSQIPIENEDSINISGLDIVRMLGGILLLNLVISWWFTDSIFYGYQYNKKFTNINYWQHQVYGTSLNLTESELTNFNGTDPSLPIYIAVNGAIWDVSGNREIYKPSGSYGFFAGKDIARALATNCLNHLNHDIRDIQPGERRRLKGWIEYFDDKYWRVGVVNHQGLDGIPMSRDNCQGKY</sequence>
<keyword evidence="5" id="KW-1185">Reference proteome</keyword>
<protein>
    <recommendedName>
        <fullName evidence="3">Cytochrome b5 heme-binding domain-containing protein</fullName>
    </recommendedName>
</protein>
<organism evidence="4 5">
    <name type="scientific">Wickerhamomyces mucosus</name>
    <dbReference type="NCBI Taxonomy" id="1378264"/>
    <lineage>
        <taxon>Eukaryota</taxon>
        <taxon>Fungi</taxon>
        <taxon>Dikarya</taxon>
        <taxon>Ascomycota</taxon>
        <taxon>Saccharomycotina</taxon>
        <taxon>Saccharomycetes</taxon>
        <taxon>Phaffomycetales</taxon>
        <taxon>Wickerhamomycetaceae</taxon>
        <taxon>Wickerhamomyces</taxon>
    </lineage>
</organism>
<dbReference type="InterPro" id="IPR001199">
    <property type="entry name" value="Cyt_B5-like_heme/steroid-bd"/>
</dbReference>
<comment type="similarity">
    <text evidence="1">Belongs to the cytochrome b5 family. MAPR subfamily.</text>
</comment>
<feature type="domain" description="Cytochrome b5 heme-binding" evidence="3">
    <location>
        <begin position="96"/>
        <end position="190"/>
    </location>
</feature>
<dbReference type="Pfam" id="PF00173">
    <property type="entry name" value="Cyt-b5"/>
    <property type="match status" value="1"/>
</dbReference>
<gene>
    <name evidence="4" type="ORF">WICMUC_004701</name>
</gene>
<dbReference type="OrthoDB" id="10257697at2759"/>
<accession>A0A9P8TAA7</accession>
<dbReference type="AlphaFoldDB" id="A0A9P8TAA7"/>
<reference evidence="4" key="1">
    <citation type="journal article" date="2021" name="Open Biol.">
        <title>Shared evolutionary footprints suggest mitochondrial oxidative damage underlies multiple complex I losses in fungi.</title>
        <authorList>
            <person name="Schikora-Tamarit M.A."/>
            <person name="Marcet-Houben M."/>
            <person name="Nosek J."/>
            <person name="Gabaldon T."/>
        </authorList>
    </citation>
    <scope>NUCLEOTIDE SEQUENCE</scope>
    <source>
        <strain evidence="4">CBS6341</strain>
    </source>
</reference>
<dbReference type="GO" id="GO:0012505">
    <property type="term" value="C:endomembrane system"/>
    <property type="evidence" value="ECO:0007669"/>
    <property type="project" value="TreeGrafter"/>
</dbReference>
<evidence type="ECO:0000256" key="2">
    <source>
        <dbReference type="SAM" id="Phobius"/>
    </source>
</evidence>
<keyword evidence="2" id="KW-0472">Membrane</keyword>
<dbReference type="PANTHER" id="PTHR10281:SF76">
    <property type="entry name" value="CALCUTTA CUP-RELATED"/>
    <property type="match status" value="1"/>
</dbReference>